<proteinExistence type="predicted"/>
<dbReference type="EMBL" id="PZZL01000018">
    <property type="protein sequence ID" value="PTM49533.1"/>
    <property type="molecule type" value="Genomic_DNA"/>
</dbReference>
<protein>
    <submittedName>
        <fullName evidence="3">YtkA-like protein</fullName>
    </submittedName>
</protein>
<feature type="domain" description="YtkA-like" evidence="2">
    <location>
        <begin position="26"/>
        <end position="111"/>
    </location>
</feature>
<organism evidence="3 4">
    <name type="scientific">Phreatobacter oligotrophus</name>
    <dbReference type="NCBI Taxonomy" id="1122261"/>
    <lineage>
        <taxon>Bacteria</taxon>
        <taxon>Pseudomonadati</taxon>
        <taxon>Pseudomonadota</taxon>
        <taxon>Alphaproteobacteria</taxon>
        <taxon>Hyphomicrobiales</taxon>
        <taxon>Phreatobacteraceae</taxon>
        <taxon>Phreatobacter</taxon>
    </lineage>
</organism>
<accession>A0A2T4YWT2</accession>
<sequence length="132" mass="14221">MTRLFLACGTVLFALAGATYTLPVRAAITDYEFQLVEADMKPGPADIAVRLIDKRTGQPVPGAVIFAMRADMQPDGMETMTSGIEAVPSATPGIYRFRVEFTMEGNWRLSLAAKVQGEAGTLQGSLVLRARP</sequence>
<dbReference type="OrthoDB" id="7644867at2"/>
<dbReference type="Pfam" id="PF13115">
    <property type="entry name" value="YtkA"/>
    <property type="match status" value="1"/>
</dbReference>
<comment type="caution">
    <text evidence="3">The sequence shown here is derived from an EMBL/GenBank/DDBJ whole genome shotgun (WGS) entry which is preliminary data.</text>
</comment>
<evidence type="ECO:0000256" key="1">
    <source>
        <dbReference type="SAM" id="SignalP"/>
    </source>
</evidence>
<evidence type="ECO:0000259" key="2">
    <source>
        <dbReference type="Pfam" id="PF13115"/>
    </source>
</evidence>
<dbReference type="InterPro" id="IPR032693">
    <property type="entry name" value="YtkA-like_dom"/>
</dbReference>
<keyword evidence="4" id="KW-1185">Reference proteome</keyword>
<feature type="signal peptide" evidence="1">
    <location>
        <begin position="1"/>
        <end position="26"/>
    </location>
</feature>
<dbReference type="AlphaFoldDB" id="A0A2T4YWT2"/>
<dbReference type="Proteomes" id="UP000241808">
    <property type="component" value="Unassembled WGS sequence"/>
</dbReference>
<name>A0A2T4YWT2_9HYPH</name>
<gene>
    <name evidence="3" type="ORF">C8P69_1183</name>
</gene>
<keyword evidence="1" id="KW-0732">Signal</keyword>
<feature type="chain" id="PRO_5015718655" evidence="1">
    <location>
        <begin position="27"/>
        <end position="132"/>
    </location>
</feature>
<evidence type="ECO:0000313" key="4">
    <source>
        <dbReference type="Proteomes" id="UP000241808"/>
    </source>
</evidence>
<evidence type="ECO:0000313" key="3">
    <source>
        <dbReference type="EMBL" id="PTM49533.1"/>
    </source>
</evidence>
<reference evidence="3 4" key="1">
    <citation type="submission" date="2018-04" db="EMBL/GenBank/DDBJ databases">
        <title>Genomic Encyclopedia of Archaeal and Bacterial Type Strains, Phase II (KMG-II): from individual species to whole genera.</title>
        <authorList>
            <person name="Goeker M."/>
        </authorList>
    </citation>
    <scope>NUCLEOTIDE SEQUENCE [LARGE SCALE GENOMIC DNA]</scope>
    <source>
        <strain evidence="3 4">DSM 25521</strain>
    </source>
</reference>